<protein>
    <submittedName>
        <fullName evidence="4">Spore coat protein U-like protein</fullName>
    </submittedName>
</protein>
<dbReference type="Proteomes" id="UP000295293">
    <property type="component" value="Unassembled WGS sequence"/>
</dbReference>
<dbReference type="OrthoDB" id="8588792at2"/>
<dbReference type="SMART" id="SM00972">
    <property type="entry name" value="SCPU"/>
    <property type="match status" value="1"/>
</dbReference>
<keyword evidence="1" id="KW-1133">Transmembrane helix</keyword>
<dbReference type="Pfam" id="PF05229">
    <property type="entry name" value="SCPU"/>
    <property type="match status" value="1"/>
</dbReference>
<keyword evidence="1" id="KW-0472">Membrane</keyword>
<proteinExistence type="predicted"/>
<dbReference type="RefSeq" id="WP_133819638.1">
    <property type="nucleotide sequence ID" value="NZ_SNZH01000010.1"/>
</dbReference>
<keyword evidence="4" id="KW-0167">Capsid protein</keyword>
<dbReference type="PANTHER" id="PTHR37089:SF4">
    <property type="entry name" value="EXPORTED PROTEIN"/>
    <property type="match status" value="1"/>
</dbReference>
<name>A0A4R6YTD9_9GAMM</name>
<evidence type="ECO:0000313" key="4">
    <source>
        <dbReference type="EMBL" id="TDR41554.1"/>
    </source>
</evidence>
<comment type="caution">
    <text evidence="4">The sequence shown here is derived from an EMBL/GenBank/DDBJ whole genome shotgun (WGS) entry which is preliminary data.</text>
</comment>
<keyword evidence="4" id="KW-0946">Virion</keyword>
<keyword evidence="5" id="KW-1185">Reference proteome</keyword>
<evidence type="ECO:0000256" key="1">
    <source>
        <dbReference type="SAM" id="Phobius"/>
    </source>
</evidence>
<evidence type="ECO:0000313" key="5">
    <source>
        <dbReference type="Proteomes" id="UP000295293"/>
    </source>
</evidence>
<keyword evidence="2" id="KW-0732">Signal</keyword>
<reference evidence="4 5" key="1">
    <citation type="submission" date="2019-03" db="EMBL/GenBank/DDBJ databases">
        <title>Genomic Encyclopedia of Type Strains, Phase IV (KMG-IV): sequencing the most valuable type-strain genomes for metagenomic binning, comparative biology and taxonomic classification.</title>
        <authorList>
            <person name="Goeker M."/>
        </authorList>
    </citation>
    <scope>NUCLEOTIDE SEQUENCE [LARGE SCALE GENOMIC DNA]</scope>
    <source>
        <strain evidence="4 5">DSM 21667</strain>
    </source>
</reference>
<feature type="transmembrane region" description="Helical" evidence="1">
    <location>
        <begin position="35"/>
        <end position="54"/>
    </location>
</feature>
<accession>A0A4R6YTD9</accession>
<evidence type="ECO:0000259" key="3">
    <source>
        <dbReference type="Pfam" id="PF05229"/>
    </source>
</evidence>
<keyword evidence="1" id="KW-0812">Transmembrane</keyword>
<dbReference type="EMBL" id="SNZH01000010">
    <property type="protein sequence ID" value="TDR41554.1"/>
    <property type="molecule type" value="Genomic_DNA"/>
</dbReference>
<feature type="chain" id="PRO_5020299485" evidence="2">
    <location>
        <begin position="26"/>
        <end position="162"/>
    </location>
</feature>
<dbReference type="AlphaFoldDB" id="A0A4R6YTD9"/>
<sequence length="162" mass="16412">MKSLRTGLLTFALAAAIGFQPTAQAATATTTMAVTATVLATCIVLATPLIFGNYSGAQLDAQASVTVTCTLGTPFVVRLDPGAGSGATVATRTLSFGANTLNYTIYRDAGHTQLWGQTDGTDTVAGTGALLPSILTAYGRIPASQFAAPGAYLDTVGVTVVY</sequence>
<feature type="domain" description="Spore coat protein U/FanG" evidence="3">
    <location>
        <begin position="29"/>
        <end position="159"/>
    </location>
</feature>
<organism evidence="4 5">
    <name type="scientific">Tahibacter aquaticus</name>
    <dbReference type="NCBI Taxonomy" id="520092"/>
    <lineage>
        <taxon>Bacteria</taxon>
        <taxon>Pseudomonadati</taxon>
        <taxon>Pseudomonadota</taxon>
        <taxon>Gammaproteobacteria</taxon>
        <taxon>Lysobacterales</taxon>
        <taxon>Rhodanobacteraceae</taxon>
        <taxon>Tahibacter</taxon>
    </lineage>
</organism>
<evidence type="ECO:0000256" key="2">
    <source>
        <dbReference type="SAM" id="SignalP"/>
    </source>
</evidence>
<gene>
    <name evidence="4" type="ORF">DFR29_11036</name>
</gene>
<dbReference type="PANTHER" id="PTHR37089">
    <property type="entry name" value="PROTEIN U-RELATED"/>
    <property type="match status" value="1"/>
</dbReference>
<dbReference type="InterPro" id="IPR053167">
    <property type="entry name" value="Spore_coat_component"/>
</dbReference>
<dbReference type="InterPro" id="IPR007893">
    <property type="entry name" value="Spore_coat_U/FanG"/>
</dbReference>
<feature type="signal peptide" evidence="2">
    <location>
        <begin position="1"/>
        <end position="25"/>
    </location>
</feature>